<name>A0ABQ5A5D5_9ASTR</name>
<protein>
    <submittedName>
        <fullName evidence="1">Uncharacterized protein</fullName>
    </submittedName>
</protein>
<evidence type="ECO:0000313" key="2">
    <source>
        <dbReference type="Proteomes" id="UP001151760"/>
    </source>
</evidence>
<organism evidence="1 2">
    <name type="scientific">Tanacetum coccineum</name>
    <dbReference type="NCBI Taxonomy" id="301880"/>
    <lineage>
        <taxon>Eukaryota</taxon>
        <taxon>Viridiplantae</taxon>
        <taxon>Streptophyta</taxon>
        <taxon>Embryophyta</taxon>
        <taxon>Tracheophyta</taxon>
        <taxon>Spermatophyta</taxon>
        <taxon>Magnoliopsida</taxon>
        <taxon>eudicotyledons</taxon>
        <taxon>Gunneridae</taxon>
        <taxon>Pentapetalae</taxon>
        <taxon>asterids</taxon>
        <taxon>campanulids</taxon>
        <taxon>Asterales</taxon>
        <taxon>Asteraceae</taxon>
        <taxon>Asteroideae</taxon>
        <taxon>Anthemideae</taxon>
        <taxon>Anthemidinae</taxon>
        <taxon>Tanacetum</taxon>
    </lineage>
</organism>
<reference evidence="1" key="2">
    <citation type="submission" date="2022-01" db="EMBL/GenBank/DDBJ databases">
        <authorList>
            <person name="Yamashiro T."/>
            <person name="Shiraishi A."/>
            <person name="Satake H."/>
            <person name="Nakayama K."/>
        </authorList>
    </citation>
    <scope>NUCLEOTIDE SEQUENCE</scope>
</reference>
<evidence type="ECO:0000313" key="1">
    <source>
        <dbReference type="EMBL" id="GJS96263.1"/>
    </source>
</evidence>
<proteinExistence type="predicted"/>
<keyword evidence="2" id="KW-1185">Reference proteome</keyword>
<gene>
    <name evidence="1" type="ORF">Tco_0803231</name>
</gene>
<accession>A0ABQ5A5D5</accession>
<sequence length="129" mass="14983">MLLATKDEAGVHLDEEENDFMLDNVYGNNMLEELYAAVIMMARIQPTDEKSDIKPTYDVELLSEVYDPYLKIGLGYENPKRLKKAIKAQPKMYDGEKLESTKLKVDLPDYKETREDAEESRLKMKDKMI</sequence>
<reference evidence="1" key="1">
    <citation type="journal article" date="2022" name="Int. J. Mol. Sci.">
        <title>Draft Genome of Tanacetum Coccineum: Genomic Comparison of Closely Related Tanacetum-Family Plants.</title>
        <authorList>
            <person name="Yamashiro T."/>
            <person name="Shiraishi A."/>
            <person name="Nakayama K."/>
            <person name="Satake H."/>
        </authorList>
    </citation>
    <scope>NUCLEOTIDE SEQUENCE</scope>
</reference>
<dbReference type="EMBL" id="BQNB010011873">
    <property type="protein sequence ID" value="GJS96263.1"/>
    <property type="molecule type" value="Genomic_DNA"/>
</dbReference>
<comment type="caution">
    <text evidence="1">The sequence shown here is derived from an EMBL/GenBank/DDBJ whole genome shotgun (WGS) entry which is preliminary data.</text>
</comment>
<dbReference type="Proteomes" id="UP001151760">
    <property type="component" value="Unassembled WGS sequence"/>
</dbReference>